<sequence length="107" mass="11878">MATTLDATRLYSAADHHEPILGSTVWAVAHPIGEPPTIGPDLRWVAVMGEVMGVRLDTPGWPHGQVWSTEQLCREHAWARHVAGRRTGFEIHRISVVTPALFRLAPR</sequence>
<keyword evidence="2" id="KW-1185">Reference proteome</keyword>
<dbReference type="Proteomes" id="UP000321118">
    <property type="component" value="Unassembled WGS sequence"/>
</dbReference>
<organism evidence="1 2">
    <name type="scientific">Cellulomonas xylanilytica</name>
    <dbReference type="NCBI Taxonomy" id="233583"/>
    <lineage>
        <taxon>Bacteria</taxon>
        <taxon>Bacillati</taxon>
        <taxon>Actinomycetota</taxon>
        <taxon>Actinomycetes</taxon>
        <taxon>Micrococcales</taxon>
        <taxon>Cellulomonadaceae</taxon>
        <taxon>Cellulomonas</taxon>
    </lineage>
</organism>
<comment type="caution">
    <text evidence="1">The sequence shown here is derived from an EMBL/GenBank/DDBJ whole genome shotgun (WGS) entry which is preliminary data.</text>
</comment>
<evidence type="ECO:0000313" key="1">
    <source>
        <dbReference type="EMBL" id="GEK22943.1"/>
    </source>
</evidence>
<accession>A0A510V7U9</accession>
<name>A0A510V7U9_9CELL</name>
<dbReference type="AlphaFoldDB" id="A0A510V7U9"/>
<dbReference type="RefSeq" id="WP_146929850.1">
    <property type="nucleotide sequence ID" value="NZ_BJUB01000012.1"/>
</dbReference>
<dbReference type="OrthoDB" id="4825674at2"/>
<evidence type="ECO:0000313" key="2">
    <source>
        <dbReference type="Proteomes" id="UP000321118"/>
    </source>
</evidence>
<dbReference type="EMBL" id="BJUB01000012">
    <property type="protein sequence ID" value="GEK22943.1"/>
    <property type="molecule type" value="Genomic_DNA"/>
</dbReference>
<proteinExistence type="predicted"/>
<gene>
    <name evidence="1" type="ORF">CXY01_34630</name>
</gene>
<reference evidence="1 2" key="1">
    <citation type="submission" date="2019-07" db="EMBL/GenBank/DDBJ databases">
        <title>Whole genome shotgun sequence of Cellulomonas xylanilytica NBRC 101102.</title>
        <authorList>
            <person name="Hosoyama A."/>
            <person name="Uohara A."/>
            <person name="Ohji S."/>
            <person name="Ichikawa N."/>
        </authorList>
    </citation>
    <scope>NUCLEOTIDE SEQUENCE [LARGE SCALE GENOMIC DNA]</scope>
    <source>
        <strain evidence="1 2">NBRC 101102</strain>
    </source>
</reference>
<protein>
    <submittedName>
        <fullName evidence="1">Uncharacterized protein</fullName>
    </submittedName>
</protein>